<gene>
    <name evidence="2" type="ORF">NC998_17990</name>
</gene>
<evidence type="ECO:0000313" key="3">
    <source>
        <dbReference type="Proteomes" id="UP001464891"/>
    </source>
</evidence>
<accession>A0ABV0JB34</accession>
<dbReference type="InterPro" id="IPR013785">
    <property type="entry name" value="Aldolase_TIM"/>
</dbReference>
<organism evidence="2 3">
    <name type="scientific">Trichocoleus desertorum GB2-A4</name>
    <dbReference type="NCBI Taxonomy" id="2933944"/>
    <lineage>
        <taxon>Bacteria</taxon>
        <taxon>Bacillati</taxon>
        <taxon>Cyanobacteriota</taxon>
        <taxon>Cyanophyceae</taxon>
        <taxon>Leptolyngbyales</taxon>
        <taxon>Trichocoleusaceae</taxon>
        <taxon>Trichocoleus</taxon>
    </lineage>
</organism>
<dbReference type="Pfam" id="PF00923">
    <property type="entry name" value="TAL_FSA"/>
    <property type="match status" value="1"/>
</dbReference>
<name>A0ABV0JB34_9CYAN</name>
<keyword evidence="1" id="KW-0704">Schiff base</keyword>
<dbReference type="SUPFAM" id="SSF51569">
    <property type="entry name" value="Aldolase"/>
    <property type="match status" value="1"/>
</dbReference>
<dbReference type="EMBL" id="JAMPKM010000011">
    <property type="protein sequence ID" value="MEP0818992.1"/>
    <property type="molecule type" value="Genomic_DNA"/>
</dbReference>
<sequence length="236" mass="25297">MIDRDRPTSVNFASRQIRLCLDTADPKQWQIWLPTGLFYGITTNPLLLERSQVPCTVEQLKLLAEQAFALGAQEIQLQTWGDTVEALVSTGQRLAAIDQRVVVKVPITQVGTTAAAQLIAAGIPITLTAVYAVHQVLMAAALGGAYAAPYLGRINDLGRNGREDLVAMQRSLAGVNSATRLLVASIRSVDDITFLATHGLDTFTFSPAIAAAFFEVAATEQAATDFQQAALRMGAN</sequence>
<dbReference type="PANTHER" id="PTHR10683:SF40">
    <property type="entry name" value="FRUCTOSE-6-PHOSPHATE ALDOLASE 1-RELATED"/>
    <property type="match status" value="1"/>
</dbReference>
<dbReference type="Gene3D" id="3.20.20.70">
    <property type="entry name" value="Aldolase class I"/>
    <property type="match status" value="1"/>
</dbReference>
<proteinExistence type="predicted"/>
<keyword evidence="3" id="KW-1185">Reference proteome</keyword>
<dbReference type="PANTHER" id="PTHR10683">
    <property type="entry name" value="TRANSALDOLASE"/>
    <property type="match status" value="1"/>
</dbReference>
<dbReference type="Proteomes" id="UP001464891">
    <property type="component" value="Unassembled WGS sequence"/>
</dbReference>
<evidence type="ECO:0000256" key="1">
    <source>
        <dbReference type="ARBA" id="ARBA00023270"/>
    </source>
</evidence>
<comment type="caution">
    <text evidence="2">The sequence shown here is derived from an EMBL/GenBank/DDBJ whole genome shotgun (WGS) entry which is preliminary data.</text>
</comment>
<reference evidence="2 3" key="1">
    <citation type="submission" date="2022-04" db="EMBL/GenBank/DDBJ databases">
        <title>Positive selection, recombination, and allopatry shape intraspecific diversity of widespread and dominant cyanobacteria.</title>
        <authorList>
            <person name="Wei J."/>
            <person name="Shu W."/>
            <person name="Hu C."/>
        </authorList>
    </citation>
    <scope>NUCLEOTIDE SEQUENCE [LARGE SCALE GENOMIC DNA]</scope>
    <source>
        <strain evidence="2 3">GB2-A4</strain>
    </source>
</reference>
<evidence type="ECO:0000313" key="2">
    <source>
        <dbReference type="EMBL" id="MEP0818992.1"/>
    </source>
</evidence>
<dbReference type="InterPro" id="IPR001585">
    <property type="entry name" value="TAL/FSA"/>
</dbReference>
<dbReference type="RefSeq" id="WP_190437704.1">
    <property type="nucleotide sequence ID" value="NZ_JAMPKM010000011.1"/>
</dbReference>
<protein>
    <submittedName>
        <fullName evidence="2">Transaldolase</fullName>
    </submittedName>
</protein>